<dbReference type="RefSeq" id="WP_148134363.1">
    <property type="nucleotide sequence ID" value="NZ_CP017634.1"/>
</dbReference>
<feature type="transmembrane region" description="Helical" evidence="1">
    <location>
        <begin position="96"/>
        <end position="119"/>
    </location>
</feature>
<organism evidence="2 3">
    <name type="scientific">Formimonas warabiya</name>
    <dbReference type="NCBI Taxonomy" id="1761012"/>
    <lineage>
        <taxon>Bacteria</taxon>
        <taxon>Bacillati</taxon>
        <taxon>Bacillota</taxon>
        <taxon>Clostridia</taxon>
        <taxon>Eubacteriales</taxon>
        <taxon>Peptococcaceae</taxon>
        <taxon>Candidatus Formimonas</taxon>
    </lineage>
</organism>
<keyword evidence="1" id="KW-1133">Transmembrane helix</keyword>
<dbReference type="Pfam" id="PF04165">
    <property type="entry name" value="DUF401"/>
    <property type="match status" value="1"/>
</dbReference>
<accession>A0A3G1KRP6</accession>
<feature type="transmembrane region" description="Helical" evidence="1">
    <location>
        <begin position="210"/>
        <end position="228"/>
    </location>
</feature>
<feature type="transmembrane region" description="Helical" evidence="1">
    <location>
        <begin position="57"/>
        <end position="75"/>
    </location>
</feature>
<sequence length="399" mass="44448">MEGFKLISTFLLMVFLIWRHLPVSYVMLICSVVLAFIYRTGLLDFFMMVWHGVINPVTIELVVILILIMILEVLLRKEGYLNRMLLALQAVVPNRRVVMALLPSFIGLMPSAGGAIFSAPLVEHAAKDLTITPEQKSFINFYYRHVTEYFLPIYPSILLIAQLSGIPIQHLILALIPFGALVVVMGIPILKKIPVQKEVRSENGERSKIARELVLSALPLFVVVFLVLAVQTEVWLAVGIVIVALLIYHRYTPVKIWALFPDLKLKTIILVFTVMIFKQVLEDTDAVAGLPLLLDKLPVPSYFIFMAINFLVALMTGHMVAIVGIGFPIALAAMGASFDLRTAVLLFIAGFTGQMLTPVHLCLTLTVNYFKANLNKVIRLLVVPEAALLAVALVIYIIF</sequence>
<reference evidence="2 3" key="1">
    <citation type="submission" date="2016-10" db="EMBL/GenBank/DDBJ databases">
        <title>Complete Genome Sequence of Peptococcaceae strain DCMF.</title>
        <authorList>
            <person name="Edwards R.J."/>
            <person name="Holland S.I."/>
            <person name="Deshpande N.P."/>
            <person name="Wong Y.K."/>
            <person name="Ertan H."/>
            <person name="Manefield M."/>
            <person name="Russell T.L."/>
            <person name="Lee M.J."/>
        </authorList>
    </citation>
    <scope>NUCLEOTIDE SEQUENCE [LARGE SCALE GENOMIC DNA]</scope>
    <source>
        <strain evidence="2 3">DCMF</strain>
    </source>
</reference>
<dbReference type="Proteomes" id="UP000323521">
    <property type="component" value="Chromosome"/>
</dbReference>
<evidence type="ECO:0000313" key="3">
    <source>
        <dbReference type="Proteomes" id="UP000323521"/>
    </source>
</evidence>
<name>A0A3G1KRP6_FORW1</name>
<evidence type="ECO:0000256" key="1">
    <source>
        <dbReference type="SAM" id="Phobius"/>
    </source>
</evidence>
<dbReference type="EMBL" id="CP017634">
    <property type="protein sequence ID" value="ATW25116.1"/>
    <property type="molecule type" value="Genomic_DNA"/>
</dbReference>
<feature type="transmembrane region" description="Helical" evidence="1">
    <location>
        <begin position="234"/>
        <end position="251"/>
    </location>
</feature>
<dbReference type="AlphaFoldDB" id="A0A3G1KRP6"/>
<proteinExistence type="predicted"/>
<gene>
    <name evidence="2" type="ORF">DCMF_10345</name>
</gene>
<keyword evidence="3" id="KW-1185">Reference proteome</keyword>
<dbReference type="PANTHER" id="PTHR39556:SF1">
    <property type="entry name" value="PROTEIN, PUTATIVE-RELATED"/>
    <property type="match status" value="1"/>
</dbReference>
<keyword evidence="1" id="KW-0812">Transmembrane</keyword>
<feature type="transmembrane region" description="Helical" evidence="1">
    <location>
        <begin position="301"/>
        <end position="331"/>
    </location>
</feature>
<evidence type="ECO:0008006" key="4">
    <source>
        <dbReference type="Google" id="ProtNLM"/>
    </source>
</evidence>
<evidence type="ECO:0000313" key="2">
    <source>
        <dbReference type="EMBL" id="ATW25116.1"/>
    </source>
</evidence>
<dbReference type="KEGG" id="fwa:DCMF_10345"/>
<protein>
    <recommendedName>
        <fullName evidence="4">DUF401 family protein</fullName>
    </recommendedName>
</protein>
<feature type="transmembrane region" description="Helical" evidence="1">
    <location>
        <begin position="168"/>
        <end position="190"/>
    </location>
</feature>
<keyword evidence="1" id="KW-0472">Membrane</keyword>
<feature type="transmembrane region" description="Helical" evidence="1">
    <location>
        <begin position="378"/>
        <end position="398"/>
    </location>
</feature>
<feature type="transmembrane region" description="Helical" evidence="1">
    <location>
        <begin position="343"/>
        <end position="366"/>
    </location>
</feature>
<feature type="transmembrane region" description="Helical" evidence="1">
    <location>
        <begin position="12"/>
        <end position="37"/>
    </location>
</feature>
<dbReference type="InterPro" id="IPR007294">
    <property type="entry name" value="DUF401"/>
</dbReference>
<dbReference type="PANTHER" id="PTHR39556">
    <property type="entry name" value="PROTEIN, PUTATIVE-RELATED"/>
    <property type="match status" value="1"/>
</dbReference>
<dbReference type="OrthoDB" id="367235at2"/>